<dbReference type="SUPFAM" id="SSF52540">
    <property type="entry name" value="P-loop containing nucleoside triphosphate hydrolases"/>
    <property type="match status" value="1"/>
</dbReference>
<dbReference type="Pfam" id="PF00009">
    <property type="entry name" value="GTP_EFTU"/>
    <property type="match status" value="1"/>
</dbReference>
<dbReference type="PROSITE" id="PS51722">
    <property type="entry name" value="G_TR_2"/>
    <property type="match status" value="1"/>
</dbReference>
<comment type="subcellular location">
    <subcellularLocation>
        <location evidence="12">Cell membrane</location>
        <topology evidence="12">Peripheral membrane protein</topology>
        <orientation evidence="12">Cytoplasmic side</orientation>
    </subcellularLocation>
</comment>
<dbReference type="AlphaFoldDB" id="A0A0J8GHR8"/>
<dbReference type="RefSeq" id="WP_007473346.1">
    <property type="nucleotide sequence ID" value="NZ_KQ130610.1"/>
</dbReference>
<organism evidence="14 15">
    <name type="scientific">Listeria fleischmannii 1991</name>
    <dbReference type="NCBI Taxonomy" id="1430899"/>
    <lineage>
        <taxon>Bacteria</taxon>
        <taxon>Bacillati</taxon>
        <taxon>Bacillota</taxon>
        <taxon>Bacilli</taxon>
        <taxon>Bacillales</taxon>
        <taxon>Listeriaceae</taxon>
        <taxon>Listeria</taxon>
    </lineage>
</organism>
<dbReference type="InterPro" id="IPR031157">
    <property type="entry name" value="G_TR_CS"/>
</dbReference>
<evidence type="ECO:0000256" key="11">
    <source>
        <dbReference type="ARBA" id="ARBA00066744"/>
    </source>
</evidence>
<dbReference type="Gene3D" id="2.40.30.10">
    <property type="entry name" value="Translation factors"/>
    <property type="match status" value="1"/>
</dbReference>
<keyword evidence="7 12" id="KW-0472">Membrane</keyword>
<dbReference type="CDD" id="cd03699">
    <property type="entry name" value="EF4_II"/>
    <property type="match status" value="1"/>
</dbReference>
<dbReference type="NCBIfam" id="TIGR00231">
    <property type="entry name" value="small_GTP"/>
    <property type="match status" value="1"/>
</dbReference>
<dbReference type="Pfam" id="PF00679">
    <property type="entry name" value="EFG_C"/>
    <property type="match status" value="1"/>
</dbReference>
<evidence type="ECO:0000256" key="4">
    <source>
        <dbReference type="ARBA" id="ARBA00022801"/>
    </source>
</evidence>
<dbReference type="InterPro" id="IPR006297">
    <property type="entry name" value="EF-4"/>
</dbReference>
<evidence type="ECO:0000313" key="14">
    <source>
        <dbReference type="EMBL" id="KMT60499.1"/>
    </source>
</evidence>
<keyword evidence="6 12" id="KW-0342">GTP-binding</keyword>
<dbReference type="InterPro" id="IPR004161">
    <property type="entry name" value="EFTu-like_2"/>
</dbReference>
<dbReference type="PANTHER" id="PTHR43512">
    <property type="entry name" value="TRANSLATION FACTOR GUF1-RELATED"/>
    <property type="match status" value="1"/>
</dbReference>
<feature type="binding site" evidence="12">
    <location>
        <begin position="140"/>
        <end position="143"/>
    </location>
    <ligand>
        <name>GTP</name>
        <dbReference type="ChEBI" id="CHEBI:37565"/>
    </ligand>
</feature>
<reference evidence="14 15" key="1">
    <citation type="journal article" date="2015" name="Genome Biol. Evol.">
        <title>Comparative Genomics of Listeria Sensu Lato: Genus-Wide Differences in Evolutionary Dynamics and the Progressive Gain of Complex, Potentially Pathogenicity-Related Traits through Lateral Gene Transfer.</title>
        <authorList>
            <person name="Chiara M."/>
            <person name="Caruso M."/>
            <person name="D'Erchia A.M."/>
            <person name="Manzari C."/>
            <person name="Fraccalvieri R."/>
            <person name="Goffredo E."/>
            <person name="Latorre L."/>
            <person name="Miccolupo A."/>
            <person name="Padalino I."/>
            <person name="Santagada G."/>
            <person name="Chiocco D."/>
            <person name="Pesole G."/>
            <person name="Horner D.S."/>
            <person name="Parisi A."/>
        </authorList>
    </citation>
    <scope>NUCLEOTIDE SEQUENCE [LARGE SCALE GENOMIC DNA]</scope>
    <source>
        <strain evidence="14 15">1991</strain>
    </source>
</reference>
<feature type="binding site" evidence="12">
    <location>
        <begin position="23"/>
        <end position="28"/>
    </location>
    <ligand>
        <name>GTP</name>
        <dbReference type="ChEBI" id="CHEBI:37565"/>
    </ligand>
</feature>
<dbReference type="FunFam" id="3.30.70.2570:FF:000001">
    <property type="entry name" value="Translation factor GUF1, mitochondrial"/>
    <property type="match status" value="1"/>
</dbReference>
<dbReference type="GO" id="GO:0043022">
    <property type="term" value="F:ribosome binding"/>
    <property type="evidence" value="ECO:0007669"/>
    <property type="project" value="UniProtKB-UniRule"/>
</dbReference>
<keyword evidence="4 12" id="KW-0378">Hydrolase</keyword>
<dbReference type="EC" id="3.6.5.n1" evidence="11 12"/>
<evidence type="ECO:0000256" key="3">
    <source>
        <dbReference type="ARBA" id="ARBA00022741"/>
    </source>
</evidence>
<dbReference type="InterPro" id="IPR005225">
    <property type="entry name" value="Small_GTP-bd"/>
</dbReference>
<evidence type="ECO:0000256" key="6">
    <source>
        <dbReference type="ARBA" id="ARBA00023134"/>
    </source>
</evidence>
<dbReference type="NCBIfam" id="TIGR01393">
    <property type="entry name" value="lepA"/>
    <property type="match status" value="1"/>
</dbReference>
<dbReference type="FunFam" id="3.40.50.300:FF:000078">
    <property type="entry name" value="Elongation factor 4"/>
    <property type="match status" value="1"/>
</dbReference>
<dbReference type="FunFam" id="3.30.70.870:FF:000004">
    <property type="entry name" value="Translation factor GUF1, mitochondrial"/>
    <property type="match status" value="1"/>
</dbReference>
<dbReference type="InterPro" id="IPR035654">
    <property type="entry name" value="LepA_IV"/>
</dbReference>
<dbReference type="CDD" id="cd01890">
    <property type="entry name" value="LepA"/>
    <property type="match status" value="1"/>
</dbReference>
<dbReference type="InterPro" id="IPR035647">
    <property type="entry name" value="EFG_III/V"/>
</dbReference>
<proteinExistence type="inferred from homology"/>
<dbReference type="InterPro" id="IPR000795">
    <property type="entry name" value="T_Tr_GTP-bd_dom"/>
</dbReference>
<dbReference type="SUPFAM" id="SSF54980">
    <property type="entry name" value="EF-G C-terminal domain-like"/>
    <property type="match status" value="2"/>
</dbReference>
<evidence type="ECO:0000313" key="15">
    <source>
        <dbReference type="Proteomes" id="UP000052258"/>
    </source>
</evidence>
<dbReference type="FunFam" id="2.40.30.10:FF:000015">
    <property type="entry name" value="Translation factor GUF1, mitochondrial"/>
    <property type="match status" value="1"/>
</dbReference>
<dbReference type="InterPro" id="IPR038363">
    <property type="entry name" value="LepA_C_sf"/>
</dbReference>
<evidence type="ECO:0000256" key="10">
    <source>
        <dbReference type="ARBA" id="ARBA00061052"/>
    </source>
</evidence>
<protein>
    <recommendedName>
        <fullName evidence="11 12">Elongation factor 4</fullName>
        <shortName evidence="12">EF-4</shortName>
        <ecNumber evidence="11 12">3.6.5.n1</ecNumber>
    </recommendedName>
    <alternativeName>
        <fullName evidence="12">Ribosomal back-translocase LepA</fullName>
    </alternativeName>
</protein>
<dbReference type="FunFam" id="3.30.70.240:FF:000007">
    <property type="entry name" value="Translation factor GUF1, mitochondrial"/>
    <property type="match status" value="1"/>
</dbReference>
<dbReference type="InterPro" id="IPR000640">
    <property type="entry name" value="EFG_V-like"/>
</dbReference>
<evidence type="ECO:0000256" key="7">
    <source>
        <dbReference type="ARBA" id="ARBA00023136"/>
    </source>
</evidence>
<comment type="catalytic activity">
    <reaction evidence="8 12">
        <text>GTP + H2O = GDP + phosphate + H(+)</text>
        <dbReference type="Rhea" id="RHEA:19669"/>
        <dbReference type="ChEBI" id="CHEBI:15377"/>
        <dbReference type="ChEBI" id="CHEBI:15378"/>
        <dbReference type="ChEBI" id="CHEBI:37565"/>
        <dbReference type="ChEBI" id="CHEBI:43474"/>
        <dbReference type="ChEBI" id="CHEBI:58189"/>
        <dbReference type="EC" id="3.6.5.n1"/>
    </reaction>
</comment>
<dbReference type="PATRIC" id="fig|1430899.3.peg.651"/>
<dbReference type="GO" id="GO:0003924">
    <property type="term" value="F:GTPase activity"/>
    <property type="evidence" value="ECO:0007669"/>
    <property type="project" value="UniProtKB-UniRule"/>
</dbReference>
<evidence type="ECO:0000256" key="12">
    <source>
        <dbReference type="HAMAP-Rule" id="MF_00071"/>
    </source>
</evidence>
<dbReference type="GO" id="GO:0003746">
    <property type="term" value="F:translation elongation factor activity"/>
    <property type="evidence" value="ECO:0007669"/>
    <property type="project" value="UniProtKB-UniRule"/>
</dbReference>
<dbReference type="EMBL" id="AZHO01000007">
    <property type="protein sequence ID" value="KMT60499.1"/>
    <property type="molecule type" value="Genomic_DNA"/>
</dbReference>
<dbReference type="PRINTS" id="PR00315">
    <property type="entry name" value="ELONGATNFCT"/>
</dbReference>
<dbReference type="InterPro" id="IPR027417">
    <property type="entry name" value="P-loop_NTPase"/>
</dbReference>
<gene>
    <name evidence="12" type="primary">lepA</name>
    <name evidence="14" type="ORF">X560_0627</name>
</gene>
<dbReference type="Gene3D" id="3.30.70.240">
    <property type="match status" value="1"/>
</dbReference>
<evidence type="ECO:0000256" key="8">
    <source>
        <dbReference type="ARBA" id="ARBA00050293"/>
    </source>
</evidence>
<dbReference type="Gene3D" id="3.40.50.300">
    <property type="entry name" value="P-loop containing nucleotide triphosphate hydrolases"/>
    <property type="match status" value="1"/>
</dbReference>
<comment type="function">
    <text evidence="9 12">Required for accurate and efficient protein synthesis under certain stress conditions. May act as a fidelity factor of the translation reaction, by catalyzing a one-codon backward translocation of tRNAs on improperly translocated ribosomes. Back-translocation proceeds from a post-translocation (POST) complex to a pre-translocation (PRE) complex, thus giving elongation factor G a second chance to translocate the tRNAs correctly. Binds to ribosomes in a GTP-dependent manner.</text>
</comment>
<evidence type="ECO:0000256" key="9">
    <source>
        <dbReference type="ARBA" id="ARBA00057626"/>
    </source>
</evidence>
<dbReference type="Proteomes" id="UP000052258">
    <property type="component" value="Unassembled WGS sequence"/>
</dbReference>
<keyword evidence="3 12" id="KW-0547">Nucleotide-binding</keyword>
<accession>A0A0J8GHR8</accession>
<keyword evidence="15" id="KW-1185">Reference proteome</keyword>
<sequence>MNKKEMLERQGKIRNFSIIAHIDHGKSTLADRILEKTHALTHREMKDQLLDSMDLERERGITIKLNAVQLNYTAKDGETYTFHLIDTPGHVDFTYEVSRSLAACEGAVLVVDAAQGIEAQTLANVYLALDNDLEILPVINKIDLPAADPERVREEIEDVIGLDASEAVLASAKAGIGIEEILEQIVEKVPAPKGDLNAPLKALIFDSVFDAYRGVIANIRIVEGTVKAGDKIRLMSNGKEFEVTEVGVFKPKATAQDVLMVGDVGYLTASIKNVGDTRVGDTITLANNPASEALPGYRKLNPMVYCGLYPIDSSKYNDLRDALEKLELNDSALQFEAETSQALGFGFRSGFLGLLHMEIIQERIEREFNIDLITTAPSVIYHVNLTDGEQIIVDNPAEMPEPGVILSVEEPYVKATVMVPNEYVGAVMELAQNKRGNFITMEYLDDIRVSIIYEIPLSEIVYDFFDQLKSSTKGYASFDYEVLGYQASKLVKMDILLNAEKVDALSFIVHRDFAYERGKIIVEKLRELIPRQQFEVPIQAAIGTKIVARSTIKALRKNVLAKCYGGDVSRKRKLLEKQKEGKKRMKQIGSVEVPQEAFMAILKMDDNQ</sequence>
<dbReference type="SMART" id="SM00838">
    <property type="entry name" value="EFG_C"/>
    <property type="match status" value="1"/>
</dbReference>
<dbReference type="GO" id="GO:0005525">
    <property type="term" value="F:GTP binding"/>
    <property type="evidence" value="ECO:0007669"/>
    <property type="project" value="UniProtKB-UniRule"/>
</dbReference>
<dbReference type="CDD" id="cd16260">
    <property type="entry name" value="EF4_III"/>
    <property type="match status" value="1"/>
</dbReference>
<keyword evidence="5 12" id="KW-0648">Protein biosynthesis</keyword>
<dbReference type="OrthoDB" id="2443343at2"/>
<comment type="similarity">
    <text evidence="10">Belongs to the GTP-binding elongation factor family. LepA subfamily.</text>
</comment>
<dbReference type="InterPro" id="IPR013842">
    <property type="entry name" value="LepA_CTD"/>
</dbReference>
<dbReference type="CDD" id="cd03709">
    <property type="entry name" value="lepA_C"/>
    <property type="match status" value="1"/>
</dbReference>
<evidence type="ECO:0000256" key="2">
    <source>
        <dbReference type="ARBA" id="ARBA00022475"/>
    </source>
</evidence>
<keyword evidence="2 12" id="KW-1003">Cell membrane</keyword>
<dbReference type="PANTHER" id="PTHR43512:SF4">
    <property type="entry name" value="TRANSLATION FACTOR GUF1 HOMOLOG, CHLOROPLASTIC"/>
    <property type="match status" value="1"/>
</dbReference>
<comment type="caution">
    <text evidence="14">The sequence shown here is derived from an EMBL/GenBank/DDBJ whole genome shotgun (WGS) entry which is preliminary data.</text>
</comment>
<evidence type="ECO:0000259" key="13">
    <source>
        <dbReference type="PROSITE" id="PS51722"/>
    </source>
</evidence>
<feature type="domain" description="Tr-type G" evidence="13">
    <location>
        <begin position="11"/>
        <end position="193"/>
    </location>
</feature>
<dbReference type="PROSITE" id="PS00301">
    <property type="entry name" value="G_TR_1"/>
    <property type="match status" value="1"/>
</dbReference>
<dbReference type="HAMAP" id="MF_00071">
    <property type="entry name" value="LepA"/>
    <property type="match status" value="1"/>
</dbReference>
<comment type="similarity">
    <text evidence="1 12">Belongs to the TRAFAC class translation factor GTPase superfamily. Classic translation factor GTPase family. LepA subfamily.</text>
</comment>
<evidence type="ECO:0000256" key="5">
    <source>
        <dbReference type="ARBA" id="ARBA00022917"/>
    </source>
</evidence>
<name>A0A0J8GHR8_9LIST</name>
<dbReference type="Pfam" id="PF06421">
    <property type="entry name" value="LepA_C"/>
    <property type="match status" value="1"/>
</dbReference>
<evidence type="ECO:0000256" key="1">
    <source>
        <dbReference type="ARBA" id="ARBA00005454"/>
    </source>
</evidence>
<dbReference type="Pfam" id="PF03144">
    <property type="entry name" value="GTP_EFTU_D2"/>
    <property type="match status" value="1"/>
</dbReference>
<dbReference type="Gene3D" id="3.30.70.2570">
    <property type="entry name" value="Elongation factor 4, C-terminal domain"/>
    <property type="match status" value="1"/>
</dbReference>
<dbReference type="GO" id="GO:0005886">
    <property type="term" value="C:plasma membrane"/>
    <property type="evidence" value="ECO:0007669"/>
    <property type="project" value="UniProtKB-SubCell"/>
</dbReference>
<dbReference type="Gene3D" id="3.30.70.870">
    <property type="entry name" value="Elongation Factor G (Translational Gtpase), domain 3"/>
    <property type="match status" value="1"/>
</dbReference>
<dbReference type="GO" id="GO:0045727">
    <property type="term" value="P:positive regulation of translation"/>
    <property type="evidence" value="ECO:0007669"/>
    <property type="project" value="UniProtKB-UniRule"/>
</dbReference>